<dbReference type="Proteomes" id="UP000192596">
    <property type="component" value="Unassembled WGS sequence"/>
</dbReference>
<dbReference type="AlphaFoldDB" id="A0A1V8TSK0"/>
<dbReference type="OrthoDB" id="3942661at2759"/>
<organism evidence="1 2">
    <name type="scientific">Cryoendolithus antarcticus</name>
    <dbReference type="NCBI Taxonomy" id="1507870"/>
    <lineage>
        <taxon>Eukaryota</taxon>
        <taxon>Fungi</taxon>
        <taxon>Dikarya</taxon>
        <taxon>Ascomycota</taxon>
        <taxon>Pezizomycotina</taxon>
        <taxon>Dothideomycetes</taxon>
        <taxon>Dothideomycetidae</taxon>
        <taxon>Cladosporiales</taxon>
        <taxon>Cladosporiaceae</taxon>
        <taxon>Cryoendolithus</taxon>
    </lineage>
</organism>
<dbReference type="InParanoid" id="A0A1V8TSK0"/>
<reference evidence="2" key="1">
    <citation type="submission" date="2017-03" db="EMBL/GenBank/DDBJ databases">
        <title>Genomes of endolithic fungi from Antarctica.</title>
        <authorList>
            <person name="Coleine C."/>
            <person name="Masonjones S."/>
            <person name="Stajich J.E."/>
        </authorList>
    </citation>
    <scope>NUCLEOTIDE SEQUENCE [LARGE SCALE GENOMIC DNA]</scope>
    <source>
        <strain evidence="2">CCFEE 5527</strain>
    </source>
</reference>
<accession>A0A1V8TSK0</accession>
<proteinExistence type="predicted"/>
<protein>
    <submittedName>
        <fullName evidence="1">Uncharacterized protein</fullName>
    </submittedName>
</protein>
<sequence length="232" mass="26560">MVRQDQEYNNILTLTTQTLLPPAHSFIPIWLYDTVNLCHQLTLAQGRILYNVYDSYERSDHVGIVIPSHILGEVETLTKQSLTEQWRHRSAIDRENLDRSHSLVLEHFPRMPGIGAQKVAMRLALAGRSPSTSAVEEAVVQYALLYWTSYRLRLEQAQATETWRAIQDAREAVQSSLRAILTSWLPLEMTGREQLAFCRVHDLLEREEAAILRGVELTYLGGKETVANFAFR</sequence>
<comment type="caution">
    <text evidence="1">The sequence shown here is derived from an EMBL/GenBank/DDBJ whole genome shotgun (WGS) entry which is preliminary data.</text>
</comment>
<keyword evidence="2" id="KW-1185">Reference proteome</keyword>
<dbReference type="EMBL" id="NAJO01000002">
    <property type="protein sequence ID" value="OQO14261.1"/>
    <property type="molecule type" value="Genomic_DNA"/>
</dbReference>
<gene>
    <name evidence="1" type="ORF">B0A48_01137</name>
</gene>
<name>A0A1V8TSK0_9PEZI</name>
<evidence type="ECO:0000313" key="2">
    <source>
        <dbReference type="Proteomes" id="UP000192596"/>
    </source>
</evidence>
<evidence type="ECO:0000313" key="1">
    <source>
        <dbReference type="EMBL" id="OQO14261.1"/>
    </source>
</evidence>